<feature type="transmembrane region" description="Helical" evidence="8">
    <location>
        <begin position="407"/>
        <end position="426"/>
    </location>
</feature>
<feature type="transmembrane region" description="Helical" evidence="8">
    <location>
        <begin position="146"/>
        <end position="164"/>
    </location>
</feature>
<dbReference type="PRINTS" id="PR01806">
    <property type="entry name" value="VIRFACTRMVIN"/>
</dbReference>
<evidence type="ECO:0000313" key="11">
    <source>
        <dbReference type="EMBL" id="CAB4987572.1"/>
    </source>
</evidence>
<feature type="transmembrane region" description="Helical" evidence="8">
    <location>
        <begin position="432"/>
        <end position="453"/>
    </location>
</feature>
<dbReference type="GO" id="GO:0009252">
    <property type="term" value="P:peptidoglycan biosynthetic process"/>
    <property type="evidence" value="ECO:0007669"/>
    <property type="project" value="UniProtKB-KW"/>
</dbReference>
<dbReference type="InterPro" id="IPR051050">
    <property type="entry name" value="Lipid_II_flippase_MurJ/MviN"/>
</dbReference>
<keyword evidence="7 8" id="KW-0472">Membrane</keyword>
<dbReference type="GO" id="GO:0008360">
    <property type="term" value="P:regulation of cell shape"/>
    <property type="evidence" value="ECO:0007669"/>
    <property type="project" value="UniProtKB-KW"/>
</dbReference>
<dbReference type="InterPro" id="IPR004268">
    <property type="entry name" value="MurJ"/>
</dbReference>
<dbReference type="PANTHER" id="PTHR47019:SF1">
    <property type="entry name" value="LIPID II FLIPPASE MURJ"/>
    <property type="match status" value="1"/>
</dbReference>
<dbReference type="NCBIfam" id="TIGR01695">
    <property type="entry name" value="murJ_mviN"/>
    <property type="match status" value="1"/>
</dbReference>
<feature type="transmembrane region" description="Helical" evidence="8">
    <location>
        <begin position="211"/>
        <end position="234"/>
    </location>
</feature>
<protein>
    <submittedName>
        <fullName evidence="9">Unannotated protein</fullName>
    </submittedName>
</protein>
<evidence type="ECO:0000313" key="12">
    <source>
        <dbReference type="EMBL" id="CAB5031916.1"/>
    </source>
</evidence>
<dbReference type="HAMAP" id="MF_02078">
    <property type="entry name" value="MurJ_MviN"/>
    <property type="match status" value="1"/>
</dbReference>
<evidence type="ECO:0000256" key="8">
    <source>
        <dbReference type="SAM" id="Phobius"/>
    </source>
</evidence>
<evidence type="ECO:0000313" key="10">
    <source>
        <dbReference type="EMBL" id="CAB4910276.1"/>
    </source>
</evidence>
<dbReference type="PIRSF" id="PIRSF002869">
    <property type="entry name" value="MviN"/>
    <property type="match status" value="1"/>
</dbReference>
<evidence type="ECO:0000256" key="7">
    <source>
        <dbReference type="ARBA" id="ARBA00023136"/>
    </source>
</evidence>
<feature type="transmembrane region" description="Helical" evidence="8">
    <location>
        <begin position="254"/>
        <end position="280"/>
    </location>
</feature>
<dbReference type="GO" id="GO:0034204">
    <property type="term" value="P:lipid translocation"/>
    <property type="evidence" value="ECO:0007669"/>
    <property type="project" value="TreeGrafter"/>
</dbReference>
<comment type="subcellular location">
    <subcellularLocation>
        <location evidence="1">Cell membrane</location>
        <topology evidence="1">Multi-pass membrane protein</topology>
    </subcellularLocation>
</comment>
<dbReference type="PANTHER" id="PTHR47019">
    <property type="entry name" value="LIPID II FLIPPASE MURJ"/>
    <property type="match status" value="1"/>
</dbReference>
<dbReference type="EMBL" id="CAFBOF010000055">
    <property type="protein sequence ID" value="CAB4987572.1"/>
    <property type="molecule type" value="Genomic_DNA"/>
</dbReference>
<evidence type="ECO:0000256" key="5">
    <source>
        <dbReference type="ARBA" id="ARBA00022984"/>
    </source>
</evidence>
<feature type="transmembrane region" description="Helical" evidence="8">
    <location>
        <begin position="496"/>
        <end position="520"/>
    </location>
</feature>
<gene>
    <name evidence="9" type="ORF">UFOPK2683_00116</name>
    <name evidence="10" type="ORF">UFOPK3605_01056</name>
    <name evidence="11" type="ORF">UFOPK3897_01532</name>
    <name evidence="12" type="ORF">UFOPK4121_01469</name>
</gene>
<name>A0A6J6QR19_9ZZZZ</name>
<sequence length="546" mass="57576">MSTDDAAVEHQRHSTHRLIRSSAIVGIGTAISRVTGFLRIAAIAYALGVTTMAGVYSYANETPNIVYELLLGGILTATLVPQFVRHLQSRDTKATSQIVTVALLALLGITVLGEILAPWIIDIYTLRVTGPGLAEQQAAATSLLRLFMPQMFFYGFTALATALLHARRKFAAAAFAPILNNVVVIAIFLALPQIINGPITVERVNNDKGLLVLLGLGTTAGIVAMALALIPALVRSGVRLSFLPAFKSAAVRTVVRLSGWTVGYVVANQIALAVVLILANSRPGGAFAYLAAFAFFQLPHGLFTVSVTTAVAPDLAAASGRGDAPGFRHRFARALRLTLIVVIPSAVVLLVLAQPIVVALLQRGAFTARDAALVGDTLAGFAIGLPFFSTYLFALRGFYSLSDTRTPFFLNCFENAVNIVLAIVLYDAYGIPGLALAFSMAYALASVLTLSVLSRRLGGLRGRNIGATTGRVLIVSLVAGAGAWGVSQAIGHSSAAAALITVVVGLTVAVGVVVAGYWALRIKEFQELVRLRRRRRGGTAAPNLPR</sequence>
<evidence type="ECO:0000256" key="3">
    <source>
        <dbReference type="ARBA" id="ARBA00022692"/>
    </source>
</evidence>
<accession>A0A6J6QR19</accession>
<dbReference type="AlphaFoldDB" id="A0A6J6QR19"/>
<keyword evidence="5" id="KW-0573">Peptidoglycan synthesis</keyword>
<feature type="transmembrane region" description="Helical" evidence="8">
    <location>
        <begin position="65"/>
        <end position="84"/>
    </location>
</feature>
<proteinExistence type="inferred from homology"/>
<evidence type="ECO:0000256" key="4">
    <source>
        <dbReference type="ARBA" id="ARBA00022960"/>
    </source>
</evidence>
<dbReference type="GO" id="GO:0005886">
    <property type="term" value="C:plasma membrane"/>
    <property type="evidence" value="ECO:0007669"/>
    <property type="project" value="UniProtKB-SubCell"/>
</dbReference>
<keyword evidence="4" id="KW-0133">Cell shape</keyword>
<evidence type="ECO:0000256" key="1">
    <source>
        <dbReference type="ARBA" id="ARBA00004651"/>
    </source>
</evidence>
<feature type="transmembrane region" description="Helical" evidence="8">
    <location>
        <begin position="334"/>
        <end position="357"/>
    </location>
</feature>
<keyword evidence="3 8" id="KW-0812">Transmembrane</keyword>
<dbReference type="EMBL" id="CAFBMM010000054">
    <property type="protein sequence ID" value="CAB4910276.1"/>
    <property type="molecule type" value="Genomic_DNA"/>
</dbReference>
<keyword evidence="2" id="KW-1003">Cell membrane</keyword>
<dbReference type="EMBL" id="CAEZYK010000003">
    <property type="protein sequence ID" value="CAB4713162.1"/>
    <property type="molecule type" value="Genomic_DNA"/>
</dbReference>
<feature type="transmembrane region" description="Helical" evidence="8">
    <location>
        <begin position="377"/>
        <end position="395"/>
    </location>
</feature>
<evidence type="ECO:0000313" key="9">
    <source>
        <dbReference type="EMBL" id="CAB4713162.1"/>
    </source>
</evidence>
<keyword evidence="6 8" id="KW-1133">Transmembrane helix</keyword>
<feature type="transmembrane region" description="Helical" evidence="8">
    <location>
        <begin position="96"/>
        <end position="121"/>
    </location>
</feature>
<feature type="transmembrane region" description="Helical" evidence="8">
    <location>
        <begin position="286"/>
        <end position="313"/>
    </location>
</feature>
<organism evidence="9">
    <name type="scientific">freshwater metagenome</name>
    <dbReference type="NCBI Taxonomy" id="449393"/>
    <lineage>
        <taxon>unclassified sequences</taxon>
        <taxon>metagenomes</taxon>
        <taxon>ecological metagenomes</taxon>
    </lineage>
</organism>
<evidence type="ECO:0000256" key="6">
    <source>
        <dbReference type="ARBA" id="ARBA00022989"/>
    </source>
</evidence>
<dbReference type="CDD" id="cd13123">
    <property type="entry name" value="MATE_MurJ_like"/>
    <property type="match status" value="1"/>
</dbReference>
<feature type="transmembrane region" description="Helical" evidence="8">
    <location>
        <begin position="465"/>
        <end position="484"/>
    </location>
</feature>
<dbReference type="EMBL" id="CAFBPQ010000067">
    <property type="protein sequence ID" value="CAB5031916.1"/>
    <property type="molecule type" value="Genomic_DNA"/>
</dbReference>
<feature type="transmembrane region" description="Helical" evidence="8">
    <location>
        <begin position="171"/>
        <end position="191"/>
    </location>
</feature>
<reference evidence="9" key="1">
    <citation type="submission" date="2020-05" db="EMBL/GenBank/DDBJ databases">
        <authorList>
            <person name="Chiriac C."/>
            <person name="Salcher M."/>
            <person name="Ghai R."/>
            <person name="Kavagutti S V."/>
        </authorList>
    </citation>
    <scope>NUCLEOTIDE SEQUENCE</scope>
</reference>
<dbReference type="Pfam" id="PF03023">
    <property type="entry name" value="MurJ"/>
    <property type="match status" value="1"/>
</dbReference>
<evidence type="ECO:0000256" key="2">
    <source>
        <dbReference type="ARBA" id="ARBA00022475"/>
    </source>
</evidence>
<dbReference type="GO" id="GO:0015648">
    <property type="term" value="F:lipid-linked peptidoglycan transporter activity"/>
    <property type="evidence" value="ECO:0007669"/>
    <property type="project" value="TreeGrafter"/>
</dbReference>